<organism evidence="3 4">
    <name type="scientific">Pseudocitrobacter corydidari</name>
    <dbReference type="NCBI Taxonomy" id="2891570"/>
    <lineage>
        <taxon>Bacteria</taxon>
        <taxon>Pseudomonadati</taxon>
        <taxon>Pseudomonadota</taxon>
        <taxon>Gammaproteobacteria</taxon>
        <taxon>Enterobacterales</taxon>
        <taxon>Enterobacteriaceae</taxon>
        <taxon>Pseudocitrobacter</taxon>
    </lineage>
</organism>
<keyword evidence="2" id="KW-0732">Signal</keyword>
<dbReference type="RefSeq" id="WP_231827234.1">
    <property type="nucleotide sequence ID" value="NZ_CP087880.1"/>
</dbReference>
<feature type="signal peptide" evidence="2">
    <location>
        <begin position="1"/>
        <end position="21"/>
    </location>
</feature>
<gene>
    <name evidence="3" type="ORF">G163CM_11820</name>
</gene>
<proteinExistence type="predicted"/>
<sequence length="127" mass="13531">MNKAAIIMLMSALALPFGAFAGPGGPGGHGGGHGPDMHGPMPGHRVSILPDLATAVMIGGLTYWLVNGTYYQKQGPEYVVVERPAAAPDSTLQVLDFNGKRYYVKEGHYYSRDIDGNYTEVPRPAGL</sequence>
<feature type="chain" id="PRO_5046328726" evidence="2">
    <location>
        <begin position="22"/>
        <end position="127"/>
    </location>
</feature>
<feature type="transmembrane region" description="Helical" evidence="1">
    <location>
        <begin position="45"/>
        <end position="66"/>
    </location>
</feature>
<evidence type="ECO:0000256" key="2">
    <source>
        <dbReference type="SAM" id="SignalP"/>
    </source>
</evidence>
<accession>A0ABY3S3E7</accession>
<keyword evidence="1" id="KW-1133">Transmembrane helix</keyword>
<reference evidence="3 4" key="1">
    <citation type="journal article" date="2022" name="Int. J. Syst. Evol. Microbiol.">
        <title>Pseudocitrobacter corydidari sp. nov., isolated from the Asian emerald cockroach Corydidarum magnifica.</title>
        <authorList>
            <person name="Guzman J."/>
            <person name="Poehlein A."/>
            <person name="Glaeser S.P."/>
            <person name="Schwengers O."/>
            <person name="Blom J."/>
            <person name="Hollensteiner J."/>
            <person name="Kampfer P."/>
            <person name="Vilcinskas A."/>
        </authorList>
    </citation>
    <scope>NUCLEOTIDE SEQUENCE [LARGE SCALE GENOMIC DNA]</scope>
    <source>
        <strain evidence="3">G163CM</strain>
    </source>
</reference>
<dbReference type="Pfam" id="PF20125">
    <property type="entry name" value="DUF6515"/>
    <property type="match status" value="1"/>
</dbReference>
<evidence type="ECO:0000256" key="1">
    <source>
        <dbReference type="SAM" id="Phobius"/>
    </source>
</evidence>
<protein>
    <submittedName>
        <fullName evidence="3">Uncharacterized protein</fullName>
    </submittedName>
</protein>
<dbReference type="Proteomes" id="UP001199659">
    <property type="component" value="Chromosome"/>
</dbReference>
<evidence type="ECO:0000313" key="3">
    <source>
        <dbReference type="EMBL" id="UGS40484.1"/>
    </source>
</evidence>
<dbReference type="InterPro" id="IPR045398">
    <property type="entry name" value="DUF6515"/>
</dbReference>
<name>A0ABY3S3E7_9ENTR</name>
<evidence type="ECO:0000313" key="4">
    <source>
        <dbReference type="Proteomes" id="UP001199659"/>
    </source>
</evidence>
<keyword evidence="1" id="KW-0812">Transmembrane</keyword>
<keyword evidence="1" id="KW-0472">Membrane</keyword>
<dbReference type="EMBL" id="CP087880">
    <property type="protein sequence ID" value="UGS40484.1"/>
    <property type="molecule type" value="Genomic_DNA"/>
</dbReference>
<keyword evidence="4" id="KW-1185">Reference proteome</keyword>